<dbReference type="InterPro" id="IPR016174">
    <property type="entry name" value="Di-haem_cyt_TM"/>
</dbReference>
<reference evidence="14" key="1">
    <citation type="submission" date="2016-10" db="EMBL/GenBank/DDBJ databases">
        <title>Sequence of Gallionella enrichment culture.</title>
        <authorList>
            <person name="Poehlein A."/>
            <person name="Muehling M."/>
            <person name="Daniel R."/>
        </authorList>
    </citation>
    <scope>NUCLEOTIDE SEQUENCE</scope>
</reference>
<dbReference type="InterPro" id="IPR052168">
    <property type="entry name" value="Cytochrome_b561_oxidase"/>
</dbReference>
<dbReference type="InterPro" id="IPR011577">
    <property type="entry name" value="Cyt_b561_bac/Ni-Hgenase"/>
</dbReference>
<keyword evidence="8 12" id="KW-1133">Transmembrane helix</keyword>
<dbReference type="GO" id="GO:0046872">
    <property type="term" value="F:metal ion binding"/>
    <property type="evidence" value="ECO:0007669"/>
    <property type="project" value="UniProtKB-KW"/>
</dbReference>
<evidence type="ECO:0000256" key="3">
    <source>
        <dbReference type="ARBA" id="ARBA00022475"/>
    </source>
</evidence>
<evidence type="ECO:0000256" key="2">
    <source>
        <dbReference type="ARBA" id="ARBA00022448"/>
    </source>
</evidence>
<comment type="caution">
    <text evidence="14">The sequence shown here is derived from an EMBL/GenBank/DDBJ whole genome shotgun (WGS) entry which is preliminary data.</text>
</comment>
<organism evidence="14">
    <name type="scientific">mine drainage metagenome</name>
    <dbReference type="NCBI Taxonomy" id="410659"/>
    <lineage>
        <taxon>unclassified sequences</taxon>
        <taxon>metagenomes</taxon>
        <taxon>ecological metagenomes</taxon>
    </lineage>
</organism>
<evidence type="ECO:0000256" key="1">
    <source>
        <dbReference type="ARBA" id="ARBA00004651"/>
    </source>
</evidence>
<comment type="similarity">
    <text evidence="11">Belongs to the cytochrome b561 family.</text>
</comment>
<keyword evidence="5 12" id="KW-0812">Transmembrane</keyword>
<keyword evidence="4" id="KW-0349">Heme</keyword>
<evidence type="ECO:0000256" key="11">
    <source>
        <dbReference type="ARBA" id="ARBA00037975"/>
    </source>
</evidence>
<dbReference type="PANTHER" id="PTHR30529">
    <property type="entry name" value="CYTOCHROME B561"/>
    <property type="match status" value="1"/>
</dbReference>
<dbReference type="GO" id="GO:0009055">
    <property type="term" value="F:electron transfer activity"/>
    <property type="evidence" value="ECO:0007669"/>
    <property type="project" value="InterPro"/>
</dbReference>
<evidence type="ECO:0000256" key="8">
    <source>
        <dbReference type="ARBA" id="ARBA00022989"/>
    </source>
</evidence>
<dbReference type="GO" id="GO:0020037">
    <property type="term" value="F:heme binding"/>
    <property type="evidence" value="ECO:0007669"/>
    <property type="project" value="TreeGrafter"/>
</dbReference>
<evidence type="ECO:0000256" key="6">
    <source>
        <dbReference type="ARBA" id="ARBA00022723"/>
    </source>
</evidence>
<keyword evidence="6" id="KW-0479">Metal-binding</keyword>
<evidence type="ECO:0000256" key="9">
    <source>
        <dbReference type="ARBA" id="ARBA00023004"/>
    </source>
</evidence>
<evidence type="ECO:0000313" key="14">
    <source>
        <dbReference type="EMBL" id="OIQ99957.1"/>
    </source>
</evidence>
<name>A0A1J5SIL4_9ZZZZ</name>
<keyword evidence="9" id="KW-0408">Iron</keyword>
<keyword evidence="2" id="KW-0813">Transport</keyword>
<feature type="transmembrane region" description="Helical" evidence="12">
    <location>
        <begin position="115"/>
        <end position="137"/>
    </location>
</feature>
<feature type="transmembrane region" description="Helical" evidence="12">
    <location>
        <begin position="77"/>
        <end position="95"/>
    </location>
</feature>
<evidence type="ECO:0000256" key="12">
    <source>
        <dbReference type="SAM" id="Phobius"/>
    </source>
</evidence>
<keyword evidence="3" id="KW-1003">Cell membrane</keyword>
<dbReference type="GO" id="GO:0022904">
    <property type="term" value="P:respiratory electron transport chain"/>
    <property type="evidence" value="ECO:0007669"/>
    <property type="project" value="InterPro"/>
</dbReference>
<keyword evidence="7" id="KW-0249">Electron transport</keyword>
<dbReference type="GO" id="GO:0005886">
    <property type="term" value="C:plasma membrane"/>
    <property type="evidence" value="ECO:0007669"/>
    <property type="project" value="UniProtKB-SubCell"/>
</dbReference>
<feature type="transmembrane region" description="Helical" evidence="12">
    <location>
        <begin position="40"/>
        <end position="62"/>
    </location>
</feature>
<dbReference type="Gene3D" id="1.20.950.20">
    <property type="entry name" value="Transmembrane di-heme cytochromes, Chain C"/>
    <property type="match status" value="1"/>
</dbReference>
<feature type="domain" description="Cytochrome b561 bacterial/Ni-hydrogenase" evidence="13">
    <location>
        <begin position="37"/>
        <end position="206"/>
    </location>
</feature>
<evidence type="ECO:0000256" key="5">
    <source>
        <dbReference type="ARBA" id="ARBA00022692"/>
    </source>
</evidence>
<evidence type="ECO:0000259" key="13">
    <source>
        <dbReference type="Pfam" id="PF01292"/>
    </source>
</evidence>
<gene>
    <name evidence="14" type="ORF">GALL_179730</name>
</gene>
<feature type="transmembrane region" description="Helical" evidence="12">
    <location>
        <begin position="170"/>
        <end position="190"/>
    </location>
</feature>
<sequence length="211" mass="23881">MAPSELREMVISMNVLPVSFPIRSSQLQSTQLSSSKYTKIAIALHWLMAVAIISLFVLGLYMHDLPLSPWKLRVYSWHKWAGVTIFTLAIVRLLWRLANRPPKLPQHMGRAEQFVAHGGHGLLYFLMFTIPLSGWLMSSAKGFQTVLFGVFPIPDLLSKNKELGDLLQTLHWGLNLLLVAIVAGHIAAALKHHFIDRDDVLTRMLPNRRKS</sequence>
<dbReference type="Pfam" id="PF01292">
    <property type="entry name" value="Ni_hydr_CYTB"/>
    <property type="match status" value="1"/>
</dbReference>
<evidence type="ECO:0000256" key="10">
    <source>
        <dbReference type="ARBA" id="ARBA00023136"/>
    </source>
</evidence>
<keyword evidence="10 12" id="KW-0472">Membrane</keyword>
<dbReference type="EMBL" id="MLJW01000100">
    <property type="protein sequence ID" value="OIQ99957.1"/>
    <property type="molecule type" value="Genomic_DNA"/>
</dbReference>
<comment type="subcellular location">
    <subcellularLocation>
        <location evidence="1">Cell membrane</location>
        <topology evidence="1">Multi-pass membrane protein</topology>
    </subcellularLocation>
</comment>
<dbReference type="PANTHER" id="PTHR30529:SF1">
    <property type="entry name" value="CYTOCHROME B561 HOMOLOG 2"/>
    <property type="match status" value="1"/>
</dbReference>
<dbReference type="AlphaFoldDB" id="A0A1J5SIL4"/>
<proteinExistence type="inferred from homology"/>
<dbReference type="SUPFAM" id="SSF81342">
    <property type="entry name" value="Transmembrane di-heme cytochromes"/>
    <property type="match status" value="1"/>
</dbReference>
<accession>A0A1J5SIL4</accession>
<evidence type="ECO:0000256" key="7">
    <source>
        <dbReference type="ARBA" id="ARBA00022982"/>
    </source>
</evidence>
<protein>
    <recommendedName>
        <fullName evidence="13">Cytochrome b561 bacterial/Ni-hydrogenase domain-containing protein</fullName>
    </recommendedName>
</protein>
<evidence type="ECO:0000256" key="4">
    <source>
        <dbReference type="ARBA" id="ARBA00022617"/>
    </source>
</evidence>